<dbReference type="InterPro" id="IPR029526">
    <property type="entry name" value="PGBD"/>
</dbReference>
<dbReference type="EMBL" id="CARXXK010000002">
    <property type="protein sequence ID" value="CAI6353907.1"/>
    <property type="molecule type" value="Genomic_DNA"/>
</dbReference>
<accession>A0AAV0WDY9</accession>
<dbReference type="Pfam" id="PF13843">
    <property type="entry name" value="DDE_Tnp_1_7"/>
    <property type="match status" value="1"/>
</dbReference>
<comment type="caution">
    <text evidence="2">The sequence shown here is derived from an EMBL/GenBank/DDBJ whole genome shotgun (WGS) entry which is preliminary data.</text>
</comment>
<evidence type="ECO:0000259" key="1">
    <source>
        <dbReference type="Pfam" id="PF13843"/>
    </source>
</evidence>
<feature type="domain" description="PiggyBac transposable element-derived protein" evidence="1">
    <location>
        <begin position="2"/>
        <end position="116"/>
    </location>
</feature>
<dbReference type="PANTHER" id="PTHR46599:SF3">
    <property type="entry name" value="PIGGYBAC TRANSPOSABLE ELEMENT-DERIVED PROTEIN 4"/>
    <property type="match status" value="1"/>
</dbReference>
<reference evidence="2 3" key="1">
    <citation type="submission" date="2023-01" db="EMBL/GenBank/DDBJ databases">
        <authorList>
            <person name="Whitehead M."/>
        </authorList>
    </citation>
    <scope>NUCLEOTIDE SEQUENCE [LARGE SCALE GENOMIC DNA]</scope>
</reference>
<dbReference type="AlphaFoldDB" id="A0AAV0WDY9"/>
<proteinExistence type="predicted"/>
<keyword evidence="3" id="KW-1185">Reference proteome</keyword>
<dbReference type="Proteomes" id="UP001160148">
    <property type="component" value="Unassembled WGS sequence"/>
</dbReference>
<name>A0AAV0WDY9_9HEMI</name>
<protein>
    <recommendedName>
        <fullName evidence="1">PiggyBac transposable element-derived protein domain-containing protein</fullName>
    </recommendedName>
</protein>
<evidence type="ECO:0000313" key="2">
    <source>
        <dbReference type="EMBL" id="CAI6353907.1"/>
    </source>
</evidence>
<gene>
    <name evidence="2" type="ORF">MEUPH1_LOCUS9970</name>
</gene>
<evidence type="ECO:0000313" key="3">
    <source>
        <dbReference type="Proteomes" id="UP001160148"/>
    </source>
</evidence>
<organism evidence="2 3">
    <name type="scientific">Macrosiphum euphorbiae</name>
    <name type="common">potato aphid</name>
    <dbReference type="NCBI Taxonomy" id="13131"/>
    <lineage>
        <taxon>Eukaryota</taxon>
        <taxon>Metazoa</taxon>
        <taxon>Ecdysozoa</taxon>
        <taxon>Arthropoda</taxon>
        <taxon>Hexapoda</taxon>
        <taxon>Insecta</taxon>
        <taxon>Pterygota</taxon>
        <taxon>Neoptera</taxon>
        <taxon>Paraneoptera</taxon>
        <taxon>Hemiptera</taxon>
        <taxon>Sternorrhyncha</taxon>
        <taxon>Aphidomorpha</taxon>
        <taxon>Aphidoidea</taxon>
        <taxon>Aphididae</taxon>
        <taxon>Macrosiphini</taxon>
        <taxon>Macrosiphum</taxon>
    </lineage>
</organism>
<sequence>MVVDNWYTSIELAEILGQHNTYLIGTLRANRKSNPKEIIKKKLKKGESYSLRSNTNVMIMKWRDKRELLMCSTKTTNTMIDIEKRRKVKTKPITVLEYNQGKSSIDLSDQKASYSNSILMIQY</sequence>
<dbReference type="PANTHER" id="PTHR46599">
    <property type="entry name" value="PIGGYBAC TRANSPOSABLE ELEMENT-DERIVED PROTEIN 4"/>
    <property type="match status" value="1"/>
</dbReference>